<gene>
    <name evidence="1" type="ORF">P3T76_010404</name>
</gene>
<evidence type="ECO:0000313" key="1">
    <source>
        <dbReference type="EMBL" id="KAK1935709.1"/>
    </source>
</evidence>
<dbReference type="EMBL" id="JASMQC010000022">
    <property type="protein sequence ID" value="KAK1935709.1"/>
    <property type="molecule type" value="Genomic_DNA"/>
</dbReference>
<reference evidence="1" key="1">
    <citation type="submission" date="2023-08" db="EMBL/GenBank/DDBJ databases">
        <title>Reference Genome Resource for the Citrus Pathogen Phytophthora citrophthora.</title>
        <authorList>
            <person name="Moller H."/>
            <person name="Coetzee B."/>
            <person name="Rose L.J."/>
            <person name="Van Niekerk J.M."/>
        </authorList>
    </citation>
    <scope>NUCLEOTIDE SEQUENCE</scope>
    <source>
        <strain evidence="1">STE-U-9442</strain>
    </source>
</reference>
<evidence type="ECO:0000313" key="2">
    <source>
        <dbReference type="Proteomes" id="UP001259832"/>
    </source>
</evidence>
<dbReference type="Proteomes" id="UP001259832">
    <property type="component" value="Unassembled WGS sequence"/>
</dbReference>
<keyword evidence="2" id="KW-1185">Reference proteome</keyword>
<comment type="caution">
    <text evidence="1">The sequence shown here is derived from an EMBL/GenBank/DDBJ whole genome shotgun (WGS) entry which is preliminary data.</text>
</comment>
<dbReference type="AlphaFoldDB" id="A0AAD9LHK6"/>
<sequence length="237" mass="26640">MLRFEVALGGRDWLNSCNRNDLAFSLSDGHVTWSSALNNTAVAIYLYVTRLGVVPSRIAVLRCSLPMKKLERRRTARLSPWCHDAGARRGGDWRNPWAWRARISWPTHVAGFMAATLEHGPGQDIPIMHSEPGDLEDTVEMQAGVLSVTGWVERASAQCELVWWEHDGCQLLSPPPPSGLISYGEVEFPPYDITVESDSKPYVGKRKLFMKNEFWMLHGTQPSPQTFYPALQSNVTC</sequence>
<proteinExistence type="predicted"/>
<organism evidence="1 2">
    <name type="scientific">Phytophthora citrophthora</name>
    <dbReference type="NCBI Taxonomy" id="4793"/>
    <lineage>
        <taxon>Eukaryota</taxon>
        <taxon>Sar</taxon>
        <taxon>Stramenopiles</taxon>
        <taxon>Oomycota</taxon>
        <taxon>Peronosporomycetes</taxon>
        <taxon>Peronosporales</taxon>
        <taxon>Peronosporaceae</taxon>
        <taxon>Phytophthora</taxon>
    </lineage>
</organism>
<name>A0AAD9LHK6_9STRA</name>
<protein>
    <submittedName>
        <fullName evidence="1">Uncharacterized protein</fullName>
    </submittedName>
</protein>
<accession>A0AAD9LHK6</accession>